<feature type="compositionally biased region" description="Acidic residues" evidence="1">
    <location>
        <begin position="46"/>
        <end position="56"/>
    </location>
</feature>
<protein>
    <submittedName>
        <fullName evidence="3">Coiled-coil domain-containing protein 195</fullName>
    </submittedName>
</protein>
<reference evidence="3" key="1">
    <citation type="submission" date="2025-08" db="UniProtKB">
        <authorList>
            <consortium name="RefSeq"/>
        </authorList>
    </citation>
    <scope>IDENTIFICATION</scope>
    <source>
        <tissue evidence="3">Blood</tissue>
    </source>
</reference>
<evidence type="ECO:0000313" key="3">
    <source>
        <dbReference type="RefSeq" id="XP_070478244.1"/>
    </source>
</evidence>
<dbReference type="Proteomes" id="UP001652662">
    <property type="component" value="Chromosome 5"/>
</dbReference>
<proteinExistence type="predicted"/>
<feature type="compositionally biased region" description="Polar residues" evidence="1">
    <location>
        <begin position="199"/>
        <end position="214"/>
    </location>
</feature>
<feature type="region of interest" description="Disordered" evidence="1">
    <location>
        <begin position="184"/>
        <end position="214"/>
    </location>
</feature>
<gene>
    <name evidence="3" type="primary">CCDC195</name>
</gene>
<feature type="region of interest" description="Disordered" evidence="1">
    <location>
        <begin position="29"/>
        <end position="74"/>
    </location>
</feature>
<dbReference type="GeneID" id="139083675"/>
<evidence type="ECO:0000313" key="2">
    <source>
        <dbReference type="Proteomes" id="UP001652662"/>
    </source>
</evidence>
<organism evidence="2 3">
    <name type="scientific">Equus przewalskii</name>
    <name type="common">Przewalski's horse</name>
    <name type="synonym">Equus caballus przewalskii</name>
    <dbReference type="NCBI Taxonomy" id="9798"/>
    <lineage>
        <taxon>Eukaryota</taxon>
        <taxon>Metazoa</taxon>
        <taxon>Chordata</taxon>
        <taxon>Craniata</taxon>
        <taxon>Vertebrata</taxon>
        <taxon>Euteleostomi</taxon>
        <taxon>Mammalia</taxon>
        <taxon>Eutheria</taxon>
        <taxon>Laurasiatheria</taxon>
        <taxon>Perissodactyla</taxon>
        <taxon>Equidae</taxon>
        <taxon>Equus</taxon>
    </lineage>
</organism>
<dbReference type="RefSeq" id="XP_070478244.1">
    <property type="nucleotide sequence ID" value="XM_070622143.1"/>
</dbReference>
<keyword evidence="2" id="KW-1185">Reference proteome</keyword>
<accession>A0ABM4PM40</accession>
<name>A0ABM4PM40_EQUPR</name>
<sequence length="214" mass="23416">MEANIQLMRVIQEMRAEINKLEKENQALRMKLASSSQRAPGSGGESGDEREEEVTDLDNLRKAPGQSPAVLLHGGISTDSAPAMQEHQGNVMIVRRYSVSSPIHSFAANDPWKAGKKHANNGILEAQGTVQSLACSSIKKQDNEEKMFAADSFTSNGSSQRPRPEHTLGCRDKVKTVSFLLPMDMSSSSKNSRSFKHSANQTTNQLSTIAEQDM</sequence>
<evidence type="ECO:0000256" key="1">
    <source>
        <dbReference type="SAM" id="MobiDB-lite"/>
    </source>
</evidence>